<evidence type="ECO:0000313" key="9">
    <source>
        <dbReference type="EMBL" id="KFL29251.1"/>
    </source>
</evidence>
<feature type="binding site" evidence="6">
    <location>
        <position position="109"/>
    </location>
    <ligand>
        <name>substrate</name>
    </ligand>
</feature>
<dbReference type="PIRSF" id="PIRSF000097">
    <property type="entry name" value="AKR"/>
    <property type="match status" value="1"/>
</dbReference>
<dbReference type="EMBL" id="JQGC01000028">
    <property type="protein sequence ID" value="KFL29251.1"/>
    <property type="molecule type" value="Genomic_DNA"/>
</dbReference>
<dbReference type="PROSITE" id="PS00062">
    <property type="entry name" value="ALDOKETO_REDUCTASE_2"/>
    <property type="match status" value="1"/>
</dbReference>
<protein>
    <submittedName>
        <fullName evidence="9">Oxidoreductase</fullName>
    </submittedName>
</protein>
<evidence type="ECO:0000256" key="3">
    <source>
        <dbReference type="ARBA" id="ARBA00023002"/>
    </source>
</evidence>
<dbReference type="STRING" id="46914.JP75_22005"/>
<dbReference type="PROSITE" id="PS00063">
    <property type="entry name" value="ALDOKETO_REDUCTASE_3"/>
    <property type="match status" value="1"/>
</dbReference>
<dbReference type="SUPFAM" id="SSF51430">
    <property type="entry name" value="NAD(P)-linked oxidoreductase"/>
    <property type="match status" value="1"/>
</dbReference>
<dbReference type="InterPro" id="IPR023210">
    <property type="entry name" value="NADP_OxRdtase_dom"/>
</dbReference>
<comment type="catalytic activity">
    <reaction evidence="4">
        <text>hydroxyacetone + NADP(+) = methylglyoxal + NADPH + H(+)</text>
        <dbReference type="Rhea" id="RHEA:27986"/>
        <dbReference type="ChEBI" id="CHEBI:15378"/>
        <dbReference type="ChEBI" id="CHEBI:17158"/>
        <dbReference type="ChEBI" id="CHEBI:27957"/>
        <dbReference type="ChEBI" id="CHEBI:57783"/>
        <dbReference type="ChEBI" id="CHEBI:58349"/>
    </reaction>
</comment>
<sequence length="276" mass="30310">MSTQPHVTFHDGRSIPQIGLGVWQTPNDVAVTAVDAALKAGYRHIDTAAVYQNEEGVGQGIAKSGVARGDIFLTTKVWNDDQGFDETLRAMDASLKRLGTDYVDLYLIHWPSAYRGKYVETWKALIRLKEEGKARSIGVSNFEGTYIDDLADATGILPVINQVQLHPRFQQRKLRAAYEPKKIITESWSPLGQGTLLADPAISAIAQRHGKSPAQVIIRWHIEEGLVVIPKSVTPSRIVENFDVFDFSLSAEDKAAINGLDSADGRIGSDPVTAQF</sequence>
<keyword evidence="3" id="KW-0560">Oxidoreductase</keyword>
<dbReference type="RefSeq" id="WP_035086836.1">
    <property type="nucleotide sequence ID" value="NZ_JQGC01000028.1"/>
</dbReference>
<reference evidence="9 10" key="1">
    <citation type="submission" date="2014-08" db="EMBL/GenBank/DDBJ databases">
        <authorList>
            <person name="Hassan Y.I."/>
            <person name="Lepp D."/>
            <person name="Zhou T."/>
        </authorList>
    </citation>
    <scope>NUCLEOTIDE SEQUENCE [LARGE SCALE GENOMIC DNA]</scope>
    <source>
        <strain evidence="9 10">IFO13584</strain>
    </source>
</reference>
<evidence type="ECO:0000256" key="4">
    <source>
        <dbReference type="ARBA" id="ARBA00049445"/>
    </source>
</evidence>
<comment type="caution">
    <text evidence="9">The sequence shown here is derived from an EMBL/GenBank/DDBJ whole genome shotgun (WGS) entry which is preliminary data.</text>
</comment>
<dbReference type="Pfam" id="PF00248">
    <property type="entry name" value="Aldo_ket_red"/>
    <property type="match status" value="1"/>
</dbReference>
<comment type="similarity">
    <text evidence="1">Belongs to the aldo/keto reductase family.</text>
</comment>
<evidence type="ECO:0000256" key="1">
    <source>
        <dbReference type="ARBA" id="ARBA00007905"/>
    </source>
</evidence>
<dbReference type="PANTHER" id="PTHR43827">
    <property type="entry name" value="2,5-DIKETO-D-GLUCONIC ACID REDUCTASE"/>
    <property type="match status" value="1"/>
</dbReference>
<dbReference type="PROSITE" id="PS00798">
    <property type="entry name" value="ALDOKETO_REDUCTASE_1"/>
    <property type="match status" value="1"/>
</dbReference>
<dbReference type="FunFam" id="3.20.20.100:FF:000002">
    <property type="entry name" value="2,5-diketo-D-gluconic acid reductase A"/>
    <property type="match status" value="1"/>
</dbReference>
<gene>
    <name evidence="9" type="ORF">JP75_22005</name>
</gene>
<dbReference type="GO" id="GO:0016616">
    <property type="term" value="F:oxidoreductase activity, acting on the CH-OH group of donors, NAD or NADP as acceptor"/>
    <property type="evidence" value="ECO:0007669"/>
    <property type="project" value="UniProtKB-ARBA"/>
</dbReference>
<dbReference type="PRINTS" id="PR00069">
    <property type="entry name" value="ALDKETRDTASE"/>
</dbReference>
<evidence type="ECO:0000256" key="7">
    <source>
        <dbReference type="PIRSR" id="PIRSR000097-3"/>
    </source>
</evidence>
<dbReference type="Proteomes" id="UP000028981">
    <property type="component" value="Unassembled WGS sequence"/>
</dbReference>
<evidence type="ECO:0000256" key="2">
    <source>
        <dbReference type="ARBA" id="ARBA00022857"/>
    </source>
</evidence>
<feature type="site" description="Lowers pKa of active site Tyr" evidence="7">
    <location>
        <position position="76"/>
    </location>
</feature>
<keyword evidence="2" id="KW-0521">NADP</keyword>
<feature type="active site" description="Proton donor" evidence="5">
    <location>
        <position position="51"/>
    </location>
</feature>
<feature type="domain" description="NADP-dependent oxidoreductase" evidence="8">
    <location>
        <begin position="18"/>
        <end position="260"/>
    </location>
</feature>
<dbReference type="AlphaFoldDB" id="A0A087LX98"/>
<dbReference type="InterPro" id="IPR020471">
    <property type="entry name" value="AKR"/>
</dbReference>
<dbReference type="InterPro" id="IPR018170">
    <property type="entry name" value="Aldo/ket_reductase_CS"/>
</dbReference>
<dbReference type="OrthoDB" id="9804790at2"/>
<proteinExistence type="inferred from homology"/>
<evidence type="ECO:0000256" key="6">
    <source>
        <dbReference type="PIRSR" id="PIRSR000097-2"/>
    </source>
</evidence>
<name>A0A087LX98_9HYPH</name>
<organism evidence="9 10">
    <name type="scientific">Devosia riboflavina</name>
    <dbReference type="NCBI Taxonomy" id="46914"/>
    <lineage>
        <taxon>Bacteria</taxon>
        <taxon>Pseudomonadati</taxon>
        <taxon>Pseudomonadota</taxon>
        <taxon>Alphaproteobacteria</taxon>
        <taxon>Hyphomicrobiales</taxon>
        <taxon>Devosiaceae</taxon>
        <taxon>Devosia</taxon>
    </lineage>
</organism>
<evidence type="ECO:0000256" key="5">
    <source>
        <dbReference type="PIRSR" id="PIRSR000097-1"/>
    </source>
</evidence>
<evidence type="ECO:0000259" key="8">
    <source>
        <dbReference type="Pfam" id="PF00248"/>
    </source>
</evidence>
<accession>A0A087LX98</accession>
<dbReference type="Gene3D" id="3.20.20.100">
    <property type="entry name" value="NADP-dependent oxidoreductase domain"/>
    <property type="match status" value="1"/>
</dbReference>
<dbReference type="PANTHER" id="PTHR43827:SF3">
    <property type="entry name" value="NADP-DEPENDENT OXIDOREDUCTASE DOMAIN-CONTAINING PROTEIN"/>
    <property type="match status" value="1"/>
</dbReference>
<dbReference type="InterPro" id="IPR036812">
    <property type="entry name" value="NAD(P)_OxRdtase_dom_sf"/>
</dbReference>
<evidence type="ECO:0000313" key="10">
    <source>
        <dbReference type="Proteomes" id="UP000028981"/>
    </source>
</evidence>
<keyword evidence="10" id="KW-1185">Reference proteome</keyword>